<feature type="region of interest" description="Disordered" evidence="1">
    <location>
        <begin position="1"/>
        <end position="22"/>
    </location>
</feature>
<evidence type="ECO:0000256" key="2">
    <source>
        <dbReference type="SAM" id="Phobius"/>
    </source>
</evidence>
<evidence type="ECO:0000256" key="1">
    <source>
        <dbReference type="SAM" id="MobiDB-lite"/>
    </source>
</evidence>
<dbReference type="Proteomes" id="UP000199207">
    <property type="component" value="Unassembled WGS sequence"/>
</dbReference>
<dbReference type="InterPro" id="IPR008269">
    <property type="entry name" value="Lon_proteolytic"/>
</dbReference>
<dbReference type="InterPro" id="IPR014721">
    <property type="entry name" value="Ribsml_uS5_D2-typ_fold_subgr"/>
</dbReference>
<dbReference type="InterPro" id="IPR020568">
    <property type="entry name" value="Ribosomal_Su5_D2-typ_SF"/>
</dbReference>
<dbReference type="Pfam" id="PF05362">
    <property type="entry name" value="Lon_C"/>
    <property type="match status" value="1"/>
</dbReference>
<dbReference type="SUPFAM" id="SSF54211">
    <property type="entry name" value="Ribosomal protein S5 domain 2-like"/>
    <property type="match status" value="1"/>
</dbReference>
<reference evidence="4 5" key="1">
    <citation type="submission" date="2016-10" db="EMBL/GenBank/DDBJ databases">
        <authorList>
            <person name="de Groot N.N."/>
        </authorList>
    </citation>
    <scope>NUCLEOTIDE SEQUENCE [LARGE SCALE GENOMIC DNA]</scope>
    <source>
        <strain evidence="4 5">CGMCC 4.5739</strain>
    </source>
</reference>
<organism evidence="4 5">
    <name type="scientific">Streptomyces aidingensis</name>
    <dbReference type="NCBI Taxonomy" id="910347"/>
    <lineage>
        <taxon>Bacteria</taxon>
        <taxon>Bacillati</taxon>
        <taxon>Actinomycetota</taxon>
        <taxon>Actinomycetes</taxon>
        <taxon>Kitasatosporales</taxon>
        <taxon>Streptomycetaceae</taxon>
        <taxon>Streptomyces</taxon>
    </lineage>
</organism>
<dbReference type="AlphaFoldDB" id="A0A1I1REQ3"/>
<feature type="compositionally biased region" description="Pro residues" evidence="1">
    <location>
        <begin position="1"/>
        <end position="19"/>
    </location>
</feature>
<protein>
    <submittedName>
        <fullName evidence="4">PDZ domain-containing protein</fullName>
    </submittedName>
</protein>
<keyword evidence="2" id="KW-0812">Transmembrane</keyword>
<keyword evidence="2" id="KW-0472">Membrane</keyword>
<feature type="transmembrane region" description="Helical" evidence="2">
    <location>
        <begin position="36"/>
        <end position="58"/>
    </location>
</feature>
<evidence type="ECO:0000313" key="5">
    <source>
        <dbReference type="Proteomes" id="UP000199207"/>
    </source>
</evidence>
<name>A0A1I1REQ3_9ACTN</name>
<keyword evidence="2" id="KW-1133">Transmembrane helix</keyword>
<accession>A0A1I1REQ3</accession>
<dbReference type="GO" id="GO:0004252">
    <property type="term" value="F:serine-type endopeptidase activity"/>
    <property type="evidence" value="ECO:0007669"/>
    <property type="project" value="InterPro"/>
</dbReference>
<feature type="domain" description="Lon proteolytic" evidence="3">
    <location>
        <begin position="180"/>
        <end position="254"/>
    </location>
</feature>
<gene>
    <name evidence="4" type="ORF">SAMN05421773_11350</name>
</gene>
<keyword evidence="5" id="KW-1185">Reference proteome</keyword>
<sequence length="288" mass="28997">MPSAAPRPPRSQPATPGPGPAGGGVLPGVLRRRPALIGLCAALVTLLLAVAALLPLPFSVALPGETVDVQGRSGGEPVIRISGTGVREPEGELRMTTIQATGPDATVRLPDVVSGWFSDERAVMPRDAVYPVGRSPREIREYNAEQMTASQDAAAEAALALLDLTGQGIEVELTLRDVGGPSAGLLFALGIVNLLAGDGEGGDLTGGRVIAGTGTIGADGTVGPVGGVPLKTQAARRDGATVFLVPREECGDAAGGLPEGLRLIPVETLRGAVDALRALADGGPVPAC</sequence>
<dbReference type="Gene3D" id="3.30.230.10">
    <property type="match status" value="1"/>
</dbReference>
<dbReference type="GO" id="GO:0006508">
    <property type="term" value="P:proteolysis"/>
    <property type="evidence" value="ECO:0007669"/>
    <property type="project" value="InterPro"/>
</dbReference>
<evidence type="ECO:0000313" key="4">
    <source>
        <dbReference type="EMBL" id="SFD32775.1"/>
    </source>
</evidence>
<dbReference type="EMBL" id="FOLM01000013">
    <property type="protein sequence ID" value="SFD32775.1"/>
    <property type="molecule type" value="Genomic_DNA"/>
</dbReference>
<dbReference type="STRING" id="910347.SAMN05421773_11350"/>
<dbReference type="GO" id="GO:0004176">
    <property type="term" value="F:ATP-dependent peptidase activity"/>
    <property type="evidence" value="ECO:0007669"/>
    <property type="project" value="InterPro"/>
</dbReference>
<proteinExistence type="predicted"/>
<evidence type="ECO:0000259" key="3">
    <source>
        <dbReference type="Pfam" id="PF05362"/>
    </source>
</evidence>